<dbReference type="Pfam" id="PF13439">
    <property type="entry name" value="Glyco_transf_4"/>
    <property type="match status" value="1"/>
</dbReference>
<evidence type="ECO:0000313" key="4">
    <source>
        <dbReference type="Proteomes" id="UP001623660"/>
    </source>
</evidence>
<dbReference type="Gene3D" id="3.40.50.2000">
    <property type="entry name" value="Glycogen Phosphorylase B"/>
    <property type="match status" value="2"/>
</dbReference>
<name>A0ABW8SF34_9CLOT</name>
<reference evidence="3 4" key="1">
    <citation type="submission" date="2024-11" db="EMBL/GenBank/DDBJ databases">
        <authorList>
            <person name="Heng Y.C."/>
            <person name="Lim A.C.H."/>
            <person name="Lee J.K.Y."/>
            <person name="Kittelmann S."/>
        </authorList>
    </citation>
    <scope>NUCLEOTIDE SEQUENCE [LARGE SCALE GENOMIC DNA]</scope>
    <source>
        <strain evidence="3 4">WILCCON 0269</strain>
    </source>
</reference>
<dbReference type="InterPro" id="IPR028098">
    <property type="entry name" value="Glyco_trans_4-like_N"/>
</dbReference>
<keyword evidence="4" id="KW-1185">Reference proteome</keyword>
<feature type="domain" description="Glycosyltransferase subfamily 4-like N-terminal" evidence="2">
    <location>
        <begin position="14"/>
        <end position="218"/>
    </location>
</feature>
<dbReference type="InterPro" id="IPR050194">
    <property type="entry name" value="Glycosyltransferase_grp1"/>
</dbReference>
<dbReference type="GO" id="GO:0016757">
    <property type="term" value="F:glycosyltransferase activity"/>
    <property type="evidence" value="ECO:0007669"/>
    <property type="project" value="UniProtKB-KW"/>
</dbReference>
<keyword evidence="3" id="KW-0808">Transferase</keyword>
<protein>
    <submittedName>
        <fullName evidence="3">Glycosyltransferase family 4 protein</fullName>
        <ecNumber evidence="3">2.4.-.-</ecNumber>
    </submittedName>
</protein>
<evidence type="ECO:0000313" key="3">
    <source>
        <dbReference type="EMBL" id="MFL0194652.1"/>
    </source>
</evidence>
<comment type="caution">
    <text evidence="3">The sequence shown here is derived from an EMBL/GenBank/DDBJ whole genome shotgun (WGS) entry which is preliminary data.</text>
</comment>
<dbReference type="InterPro" id="IPR001296">
    <property type="entry name" value="Glyco_trans_1"/>
</dbReference>
<dbReference type="Proteomes" id="UP001623660">
    <property type="component" value="Unassembled WGS sequence"/>
</dbReference>
<dbReference type="RefSeq" id="WP_406790779.1">
    <property type="nucleotide sequence ID" value="NZ_JBJHZX010000004.1"/>
</dbReference>
<proteinExistence type="predicted"/>
<sequence length="400" mass="45359">MKILMVNKFLYPNGGSETYMFKLGQYLTSLGHEVQYFGMADEKNIVSNSANSYTSNVDFYNGKKLSKLTYPFKIIYSREARKKIAVVLDNFKPDIVHMNNINFQLTPSIFYEIKKCDIALVQTVHDSQIACPNHRLYIESKGTICEKCLNGKYTNCLKEKCMQSSSLKSAIMMFESIYYHKRNTYNLVDKYICPSNFIAEKIRQGGVEKDRTTVLYNFSDKIEKTPGKIDSQPYALYFGRLSKEKGILTLISVCKELSKIKFVFAGVGPLTDELEGIDNIEFVGFKNGSELQSLISNAEFSLYPSEWYENCPLSVIESQALGTPVIGSDLGGTRELIETGKTGLIFEGCSKSGLKDAILKLWADRILCKQMKNECLSRKSNTIDIYTEKLMKIYKSVISK</sequence>
<dbReference type="EC" id="2.4.-.-" evidence="3"/>
<feature type="domain" description="Glycosyl transferase family 1" evidence="1">
    <location>
        <begin position="220"/>
        <end position="373"/>
    </location>
</feature>
<evidence type="ECO:0000259" key="1">
    <source>
        <dbReference type="Pfam" id="PF00534"/>
    </source>
</evidence>
<accession>A0ABW8SF34</accession>
<organism evidence="3 4">
    <name type="scientific">Candidatus Clostridium eludens</name>
    <dbReference type="NCBI Taxonomy" id="3381663"/>
    <lineage>
        <taxon>Bacteria</taxon>
        <taxon>Bacillati</taxon>
        <taxon>Bacillota</taxon>
        <taxon>Clostridia</taxon>
        <taxon>Eubacteriales</taxon>
        <taxon>Clostridiaceae</taxon>
        <taxon>Clostridium</taxon>
    </lineage>
</organism>
<dbReference type="PANTHER" id="PTHR45947">
    <property type="entry name" value="SULFOQUINOVOSYL TRANSFERASE SQD2"/>
    <property type="match status" value="1"/>
</dbReference>
<dbReference type="PANTHER" id="PTHR45947:SF13">
    <property type="entry name" value="TRANSFERASE"/>
    <property type="match status" value="1"/>
</dbReference>
<dbReference type="Pfam" id="PF00534">
    <property type="entry name" value="Glycos_transf_1"/>
    <property type="match status" value="1"/>
</dbReference>
<evidence type="ECO:0000259" key="2">
    <source>
        <dbReference type="Pfam" id="PF13439"/>
    </source>
</evidence>
<dbReference type="CDD" id="cd03801">
    <property type="entry name" value="GT4_PimA-like"/>
    <property type="match status" value="1"/>
</dbReference>
<keyword evidence="3" id="KW-0328">Glycosyltransferase</keyword>
<dbReference type="SUPFAM" id="SSF53756">
    <property type="entry name" value="UDP-Glycosyltransferase/glycogen phosphorylase"/>
    <property type="match status" value="1"/>
</dbReference>
<gene>
    <name evidence="3" type="ORF">ACJDU8_03560</name>
</gene>
<dbReference type="EMBL" id="JBJHZX010000004">
    <property type="protein sequence ID" value="MFL0194652.1"/>
    <property type="molecule type" value="Genomic_DNA"/>
</dbReference>